<sequence>MITLGQREIDRYGWRVDAEDPTGTLVEPIDPMTGNRMPARLLIPDPGWNTNQAAETWTPSLDGYEGELRDILEASIGPVLERLRG</sequence>
<dbReference type="AlphaFoldDB" id="A0A6M3J943"/>
<gene>
    <name evidence="2" type="ORF">MM415A00224_0032</name>
    <name evidence="1" type="ORF">MM415B00387_0024</name>
</gene>
<protein>
    <submittedName>
        <fullName evidence="1">Putative head morphogenesis protein</fullName>
    </submittedName>
</protein>
<reference evidence="1" key="1">
    <citation type="submission" date="2020-03" db="EMBL/GenBank/DDBJ databases">
        <title>The deep terrestrial virosphere.</title>
        <authorList>
            <person name="Holmfeldt K."/>
            <person name="Nilsson E."/>
            <person name="Simone D."/>
            <person name="Lopez-Fernandez M."/>
            <person name="Wu X."/>
            <person name="de Brujin I."/>
            <person name="Lundin D."/>
            <person name="Andersson A."/>
            <person name="Bertilsson S."/>
            <person name="Dopson M."/>
        </authorList>
    </citation>
    <scope>NUCLEOTIDE SEQUENCE</scope>
    <source>
        <strain evidence="2">MM415A00224</strain>
        <strain evidence="1">MM415B00387</strain>
    </source>
</reference>
<evidence type="ECO:0000313" key="2">
    <source>
        <dbReference type="EMBL" id="QJA84133.1"/>
    </source>
</evidence>
<dbReference type="EMBL" id="MT141540">
    <property type="protein sequence ID" value="QJA65531.1"/>
    <property type="molecule type" value="Genomic_DNA"/>
</dbReference>
<dbReference type="EMBL" id="MT142524">
    <property type="protein sequence ID" value="QJA84133.1"/>
    <property type="molecule type" value="Genomic_DNA"/>
</dbReference>
<accession>A0A6M3J943</accession>
<evidence type="ECO:0000313" key="1">
    <source>
        <dbReference type="EMBL" id="QJA65531.1"/>
    </source>
</evidence>
<proteinExistence type="predicted"/>
<name>A0A6M3J943_9ZZZZ</name>
<organism evidence="1">
    <name type="scientific">viral metagenome</name>
    <dbReference type="NCBI Taxonomy" id="1070528"/>
    <lineage>
        <taxon>unclassified sequences</taxon>
        <taxon>metagenomes</taxon>
        <taxon>organismal metagenomes</taxon>
    </lineage>
</organism>